<dbReference type="EMBL" id="KZ819636">
    <property type="protein sequence ID" value="PWN89938.1"/>
    <property type="molecule type" value="Genomic_DNA"/>
</dbReference>
<dbReference type="Pfam" id="PF13242">
    <property type="entry name" value="Hydrolase_like"/>
    <property type="match status" value="1"/>
</dbReference>
<accession>A0A316YMP6</accession>
<dbReference type="GeneID" id="37041510"/>
<dbReference type="NCBIfam" id="TIGR01456">
    <property type="entry name" value="CECR5"/>
    <property type="match status" value="1"/>
</dbReference>
<keyword evidence="2" id="KW-1185">Reference proteome</keyword>
<evidence type="ECO:0000313" key="2">
    <source>
        <dbReference type="Proteomes" id="UP000245768"/>
    </source>
</evidence>
<dbReference type="Proteomes" id="UP000245768">
    <property type="component" value="Unassembled WGS sequence"/>
</dbReference>
<dbReference type="InterPro" id="IPR036412">
    <property type="entry name" value="HAD-like_sf"/>
</dbReference>
<dbReference type="Pfam" id="PF13344">
    <property type="entry name" value="Hydrolase_6"/>
    <property type="match status" value="1"/>
</dbReference>
<organism evidence="1 2">
    <name type="scientific">Acaromyces ingoldii</name>
    <dbReference type="NCBI Taxonomy" id="215250"/>
    <lineage>
        <taxon>Eukaryota</taxon>
        <taxon>Fungi</taxon>
        <taxon>Dikarya</taxon>
        <taxon>Basidiomycota</taxon>
        <taxon>Ustilaginomycotina</taxon>
        <taxon>Exobasidiomycetes</taxon>
        <taxon>Exobasidiales</taxon>
        <taxon>Cryptobasidiaceae</taxon>
        <taxon>Acaromyces</taxon>
    </lineage>
</organism>
<dbReference type="PANTHER" id="PTHR19288:SF93">
    <property type="entry name" value="FI11325P-RELATED"/>
    <property type="match status" value="1"/>
</dbReference>
<dbReference type="InterPro" id="IPR023214">
    <property type="entry name" value="HAD_sf"/>
</dbReference>
<dbReference type="GO" id="GO:0005737">
    <property type="term" value="C:cytoplasm"/>
    <property type="evidence" value="ECO:0007669"/>
    <property type="project" value="TreeGrafter"/>
</dbReference>
<dbReference type="SUPFAM" id="SSF56784">
    <property type="entry name" value="HAD-like"/>
    <property type="match status" value="1"/>
</dbReference>
<protein>
    <submittedName>
        <fullName evidence="1">HAD-superfamily hydrolase</fullName>
    </submittedName>
</protein>
<dbReference type="STRING" id="215250.A0A316YMP6"/>
<dbReference type="GO" id="GO:0016791">
    <property type="term" value="F:phosphatase activity"/>
    <property type="evidence" value="ECO:0007669"/>
    <property type="project" value="TreeGrafter"/>
</dbReference>
<dbReference type="InParanoid" id="A0A316YMP6"/>
<keyword evidence="1" id="KW-0378">Hydrolase</keyword>
<dbReference type="AlphaFoldDB" id="A0A316YMP6"/>
<dbReference type="InterPro" id="IPR006357">
    <property type="entry name" value="HAD-SF_hydro_IIA"/>
</dbReference>
<proteinExistence type="predicted"/>
<name>A0A316YMP6_9BASI</name>
<dbReference type="NCBIfam" id="TIGR01460">
    <property type="entry name" value="HAD-SF-IIA"/>
    <property type="match status" value="1"/>
</dbReference>
<evidence type="ECO:0000313" key="1">
    <source>
        <dbReference type="EMBL" id="PWN89938.1"/>
    </source>
</evidence>
<sequence>MLQYKKRDLSKKVALALDIDGVLKHGDTVLPGAKDAIRRLVEKRVPFILLTNGGGVSEEDRAKKLSKQLEAVISPKSLILGRTPMKALAQKHADDPILVTGTNGGHSKILKDYGFQKVYTVAEVQQWNERIFPFSKLRKEQCTNSLSINGEDIVFKAFFFLQESDDWGRDMQYAIDVMSPPYGSIVAGKPKAGSAEEPLHEKDRPKLYYASADLLTPTEGISRPRLGMGAIKLSLESIYDKLFYPSTGQRLEEMTVTYGKPSKMTYEYASQVFEREHGVKKDEYTIWMIGDNPDVDIKGANRAGWKSALVKTGVYQKNEMPTEEPTLFVDNVLEAVDKILALHSVA</sequence>
<dbReference type="OrthoDB" id="10251048at2759"/>
<gene>
    <name evidence="1" type="ORF">FA10DRAFT_251161</name>
</gene>
<reference evidence="1 2" key="1">
    <citation type="journal article" date="2018" name="Mol. Biol. Evol.">
        <title>Broad Genomic Sampling Reveals a Smut Pathogenic Ancestry of the Fungal Clade Ustilaginomycotina.</title>
        <authorList>
            <person name="Kijpornyongpan T."/>
            <person name="Mondo S.J."/>
            <person name="Barry K."/>
            <person name="Sandor L."/>
            <person name="Lee J."/>
            <person name="Lipzen A."/>
            <person name="Pangilinan J."/>
            <person name="LaButti K."/>
            <person name="Hainaut M."/>
            <person name="Henrissat B."/>
            <person name="Grigoriev I.V."/>
            <person name="Spatafora J.W."/>
            <person name="Aime M.C."/>
        </authorList>
    </citation>
    <scope>NUCLEOTIDE SEQUENCE [LARGE SCALE GENOMIC DNA]</scope>
    <source>
        <strain evidence="1 2">MCA 4198</strain>
    </source>
</reference>
<dbReference type="InterPro" id="IPR006353">
    <property type="entry name" value="HAD-SF_hydro_IIA_CECR5"/>
</dbReference>
<dbReference type="RefSeq" id="XP_025377136.1">
    <property type="nucleotide sequence ID" value="XM_025519594.1"/>
</dbReference>
<dbReference type="PANTHER" id="PTHR19288">
    <property type="entry name" value="4-NITROPHENYLPHOSPHATASE-RELATED"/>
    <property type="match status" value="1"/>
</dbReference>
<dbReference type="Gene3D" id="3.40.50.1000">
    <property type="entry name" value="HAD superfamily/HAD-like"/>
    <property type="match status" value="2"/>
</dbReference>